<dbReference type="Gene3D" id="3.60.10.10">
    <property type="entry name" value="Endonuclease/exonuclease/phosphatase"/>
    <property type="match status" value="1"/>
</dbReference>
<keyword evidence="3" id="KW-1185">Reference proteome</keyword>
<dbReference type="PANTHER" id="PTHR19446">
    <property type="entry name" value="REVERSE TRANSCRIPTASES"/>
    <property type="match status" value="1"/>
</dbReference>
<organism evidence="2 3">
    <name type="scientific">Psilocybe cf. subviscida</name>
    <dbReference type="NCBI Taxonomy" id="2480587"/>
    <lineage>
        <taxon>Eukaryota</taxon>
        <taxon>Fungi</taxon>
        <taxon>Dikarya</taxon>
        <taxon>Basidiomycota</taxon>
        <taxon>Agaricomycotina</taxon>
        <taxon>Agaricomycetes</taxon>
        <taxon>Agaricomycetidae</taxon>
        <taxon>Agaricales</taxon>
        <taxon>Agaricineae</taxon>
        <taxon>Strophariaceae</taxon>
        <taxon>Psilocybe</taxon>
    </lineage>
</organism>
<name>A0A8H5ASP7_9AGAR</name>
<proteinExistence type="predicted"/>
<gene>
    <name evidence="2" type="ORF">D9619_010594</name>
</gene>
<accession>A0A8H5ASP7</accession>
<evidence type="ECO:0000313" key="3">
    <source>
        <dbReference type="Proteomes" id="UP000567179"/>
    </source>
</evidence>
<comment type="caution">
    <text evidence="2">The sequence shown here is derived from an EMBL/GenBank/DDBJ whole genome shotgun (WGS) entry which is preliminary data.</text>
</comment>
<dbReference type="Proteomes" id="UP000567179">
    <property type="component" value="Unassembled WGS sequence"/>
</dbReference>
<feature type="region of interest" description="Disordered" evidence="1">
    <location>
        <begin position="1085"/>
        <end position="1105"/>
    </location>
</feature>
<evidence type="ECO:0000313" key="2">
    <source>
        <dbReference type="EMBL" id="KAF5310189.1"/>
    </source>
</evidence>
<dbReference type="InterPro" id="IPR036691">
    <property type="entry name" value="Endo/exonu/phosph_ase_sf"/>
</dbReference>
<reference evidence="2 3" key="1">
    <citation type="journal article" date="2020" name="ISME J.">
        <title>Uncovering the hidden diversity of litter-decomposition mechanisms in mushroom-forming fungi.</title>
        <authorList>
            <person name="Floudas D."/>
            <person name="Bentzer J."/>
            <person name="Ahren D."/>
            <person name="Johansson T."/>
            <person name="Persson P."/>
            <person name="Tunlid A."/>
        </authorList>
    </citation>
    <scope>NUCLEOTIDE SEQUENCE [LARGE SCALE GENOMIC DNA]</scope>
    <source>
        <strain evidence="2 3">CBS 101986</strain>
    </source>
</reference>
<sequence>MYAPWDVSLSEDDQNAFWPEVTNLCTSAPFSWSLLGDLNVTLSATETTASMRTAPTSAAARQAYSMFLQHTDAIDLWRLQPDVHTASSFTYSNKFCSPEGTETKHYSIIDRGAVSRTGIVSAGIEVLLDFVPCTDHRPIISQIVLAPPAQLQGEAVVPLEEEPASYAPRFLYPASAEKLRLANFRDHLHTSLQAERELFLGSSATVSTEVQFEELYAVLTDKIHVAATRSFKLPSKASSRPRKITSPTIDLLVREICTINKILGAVNRAPTSTAIYLPMDARSQRYLRAFLQVLHPQSLPTKDEFRDFFIPLRRNLHKIRFAEEKKERESQINRRGMAQIANVIHGGFSCLPLALTPSPTDNPDDLVTGSDGVKNHTVEYFQSLYHRTPRPPQEKPWMLTASVREVAQRTSQAPFMWPQLMTLADLKLILSKGNARPCPGPDGWEKWFLKHINNDDLQLVLLLINFILSNSEVPSCLKDTNISIIHKRNSPTSLANYRGIACSNIILNLVFAWLNHRLAPYLAEHRIIPDAQIATQPGTQGRDLVSFIAQFEKWASRTNTPLLMFQRDQKKGFDMLEPVGFYDALLALGLPMSIADLDRSSQEDVPYRVKTAYGFTDPFIVNGVTKQGGSLSPLKCTLTISLGTRWISDVLSASGNTLVMGPSMLHHPSTTCMPLPTVGAMDDSIMTTTSLDPLVTSARLADRFQATYGWETEWKKSALYVYNMPLPYDLSALQMPSVDYANPQSDVTSWHDVPILTDFTTFLRVPINRPDKQYLHIRDIIQDFNFPPLPRRRSPITLLRRIVTQVIISKVRPCLAVQPISKTHAQNLDRMLATKIHQLLGFPYQFSSKVLLAPIDYGGLGFPSIERLNAASAVSGVTRDLNHHLSPYRHMANITLADWSCMGHNCVSPLQHPDCTTFAPHQTRVPPAWSIAHGVLKDLALSLHPTDLSHLADGNVSIQHLYHQSRILLRHLTPFIPTRVFSNFARHGFNFLRDFGAFAQPFYASIPLTFIPYDFHFQNSQWVLTRDLSLILDFLQIIPLLFSKICNNDLTLYLPRETRKDCAEKIILSIAHNSPYPSISCPKNTLSSDASRSDHPSYGTRGSTTFSVSNHSPTTLAAKLPMPTPNSSLHGEVYGIIAACLLSKFSSSANPIIYSDHLNSVNLLSATFPPAHTIKTNPARSLYQWANNICLSSPFPPSFTHVKAHTNSTLLPARLNRHVDFVASHSHPHLNNLPLVSVPTPTFFMDEHMLYSHKYGFVESNITTFVSDRLAETAPVDYHPCHEPLPIRSLLDNSAPPTHPYQHSVSAFSTVIQLYARSGQLDTALSNSLRLGTDYQPWCRFGCVAIEDPHHLFVSCPAFASFRQQSLNQLLPDVSATLQNNSCLSDADKEKTLTFIQSLFVDSDAWPSAYSLYYLGLIPAFPSTLMSRRLHIRIAHSIHLASIQLAARIWGRVRCKSRELFHLSLSDVPSPVCTSSIPSKHVITLPTHLKSILQPNTYKNIHISFA</sequence>
<protein>
    <recommendedName>
        <fullName evidence="4">Reverse transcriptase domain-containing protein</fullName>
    </recommendedName>
</protein>
<dbReference type="OrthoDB" id="445826at2759"/>
<evidence type="ECO:0008006" key="4">
    <source>
        <dbReference type="Google" id="ProtNLM"/>
    </source>
</evidence>
<dbReference type="EMBL" id="JAACJJ010000058">
    <property type="protein sequence ID" value="KAF5310189.1"/>
    <property type="molecule type" value="Genomic_DNA"/>
</dbReference>
<evidence type="ECO:0000256" key="1">
    <source>
        <dbReference type="SAM" id="MobiDB-lite"/>
    </source>
</evidence>